<comment type="caution">
    <text evidence="2">The sequence shown here is derived from an EMBL/GenBank/DDBJ whole genome shotgun (WGS) entry which is preliminary data.</text>
</comment>
<proteinExistence type="predicted"/>
<gene>
    <name evidence="2" type="ORF">EKM59_10190</name>
</gene>
<evidence type="ECO:0000256" key="1">
    <source>
        <dbReference type="SAM" id="SignalP"/>
    </source>
</evidence>
<dbReference type="PROSITE" id="PS51257">
    <property type="entry name" value="PROKAR_LIPOPROTEIN"/>
    <property type="match status" value="1"/>
</dbReference>
<evidence type="ECO:0000313" key="3">
    <source>
        <dbReference type="Proteomes" id="UP000288012"/>
    </source>
</evidence>
<name>A0A3S0V4J3_9GAMM</name>
<evidence type="ECO:0008006" key="4">
    <source>
        <dbReference type="Google" id="ProtNLM"/>
    </source>
</evidence>
<sequence>MKKLILALFVLSWAATLSSCTAVATTEAGTETTYVGLGYPGYITGGYYPGYYNYRAPIIGGIYRSYTPRYYYGPRFYRPAWYRW</sequence>
<keyword evidence="3" id="KW-1185">Reference proteome</keyword>
<feature type="chain" id="PRO_5018528844" description="DUF3300 domain-containing protein" evidence="1">
    <location>
        <begin position="25"/>
        <end position="84"/>
    </location>
</feature>
<protein>
    <recommendedName>
        <fullName evidence="4">DUF3300 domain-containing protein</fullName>
    </recommendedName>
</protein>
<dbReference type="AlphaFoldDB" id="A0A3S0V4J3"/>
<dbReference type="EMBL" id="RZGR01000037">
    <property type="protein sequence ID" value="RUQ81582.1"/>
    <property type="molecule type" value="Genomic_DNA"/>
</dbReference>
<dbReference type="RefSeq" id="WP_127032976.1">
    <property type="nucleotide sequence ID" value="NZ_RZGR01000037.1"/>
</dbReference>
<dbReference type="Proteomes" id="UP000288012">
    <property type="component" value="Unassembled WGS sequence"/>
</dbReference>
<reference evidence="2 3" key="1">
    <citation type="submission" date="2018-12" db="EMBL/GenBank/DDBJ databases">
        <title>Legionella sp,whole genome shotgun sequence.</title>
        <authorList>
            <person name="Wu H."/>
        </authorList>
    </citation>
    <scope>NUCLEOTIDE SEQUENCE [LARGE SCALE GENOMIC DNA]</scope>
    <source>
        <strain evidence="3">km714</strain>
    </source>
</reference>
<evidence type="ECO:0000313" key="2">
    <source>
        <dbReference type="EMBL" id="RUQ81582.1"/>
    </source>
</evidence>
<feature type="signal peptide" evidence="1">
    <location>
        <begin position="1"/>
        <end position="24"/>
    </location>
</feature>
<keyword evidence="1" id="KW-0732">Signal</keyword>
<organism evidence="2 3">
    <name type="scientific">Legionella septentrionalis</name>
    <dbReference type="NCBI Taxonomy" id="2498109"/>
    <lineage>
        <taxon>Bacteria</taxon>
        <taxon>Pseudomonadati</taxon>
        <taxon>Pseudomonadota</taxon>
        <taxon>Gammaproteobacteria</taxon>
        <taxon>Legionellales</taxon>
        <taxon>Legionellaceae</taxon>
        <taxon>Legionella</taxon>
    </lineage>
</organism>
<accession>A0A3S0V4J3</accession>